<organism evidence="7 8">
    <name type="scientific">Amblyomma americanum</name>
    <name type="common">Lone star tick</name>
    <dbReference type="NCBI Taxonomy" id="6943"/>
    <lineage>
        <taxon>Eukaryota</taxon>
        <taxon>Metazoa</taxon>
        <taxon>Ecdysozoa</taxon>
        <taxon>Arthropoda</taxon>
        <taxon>Chelicerata</taxon>
        <taxon>Arachnida</taxon>
        <taxon>Acari</taxon>
        <taxon>Parasitiformes</taxon>
        <taxon>Ixodida</taxon>
        <taxon>Ixodoidea</taxon>
        <taxon>Ixodidae</taxon>
        <taxon>Amblyomminae</taxon>
        <taxon>Amblyomma</taxon>
    </lineage>
</organism>
<keyword evidence="4 6" id="KW-1133">Transmembrane helix</keyword>
<dbReference type="EMBL" id="JARKHS020007170">
    <property type="protein sequence ID" value="KAK8781942.1"/>
    <property type="molecule type" value="Genomic_DNA"/>
</dbReference>
<feature type="transmembrane region" description="Helical" evidence="6">
    <location>
        <begin position="20"/>
        <end position="43"/>
    </location>
</feature>
<gene>
    <name evidence="7" type="ORF">V5799_016714</name>
</gene>
<name>A0AAQ4F5E6_AMBAM</name>
<evidence type="ECO:0000256" key="3">
    <source>
        <dbReference type="ARBA" id="ARBA00022692"/>
    </source>
</evidence>
<protein>
    <submittedName>
        <fullName evidence="7">Uncharacterized protein</fullName>
    </submittedName>
</protein>
<keyword evidence="8" id="KW-1185">Reference proteome</keyword>
<comment type="caution">
    <text evidence="7">The sequence shown here is derived from an EMBL/GenBank/DDBJ whole genome shotgun (WGS) entry which is preliminary data.</text>
</comment>
<dbReference type="Pfam" id="PF06140">
    <property type="entry name" value="Ifi-6-16"/>
    <property type="match status" value="1"/>
</dbReference>
<evidence type="ECO:0000256" key="5">
    <source>
        <dbReference type="ARBA" id="ARBA00023136"/>
    </source>
</evidence>
<dbReference type="GO" id="GO:0016020">
    <property type="term" value="C:membrane"/>
    <property type="evidence" value="ECO:0007669"/>
    <property type="project" value="UniProtKB-SubCell"/>
</dbReference>
<evidence type="ECO:0000256" key="2">
    <source>
        <dbReference type="ARBA" id="ARBA00007262"/>
    </source>
</evidence>
<proteinExistence type="inferred from homology"/>
<accession>A0AAQ4F5E6</accession>
<comment type="similarity">
    <text evidence="2">Belongs to the IFI6/IFI27 family.</text>
</comment>
<keyword evidence="3 6" id="KW-0812">Transmembrane</keyword>
<evidence type="ECO:0000256" key="6">
    <source>
        <dbReference type="SAM" id="Phobius"/>
    </source>
</evidence>
<evidence type="ECO:0000256" key="4">
    <source>
        <dbReference type="ARBA" id="ARBA00022989"/>
    </source>
</evidence>
<evidence type="ECO:0000313" key="7">
    <source>
        <dbReference type="EMBL" id="KAK8781942.1"/>
    </source>
</evidence>
<dbReference type="Proteomes" id="UP001321473">
    <property type="component" value="Unassembled WGS sequence"/>
</dbReference>
<comment type="subcellular location">
    <subcellularLocation>
        <location evidence="1">Membrane</location>
        <topology evidence="1">Multi-pass membrane protein</topology>
    </subcellularLocation>
</comment>
<evidence type="ECO:0000256" key="1">
    <source>
        <dbReference type="ARBA" id="ARBA00004141"/>
    </source>
</evidence>
<dbReference type="InterPro" id="IPR009311">
    <property type="entry name" value="IFI6/IFI27-like"/>
</dbReference>
<sequence>MRLCSALGRCVIDDRYAHSLLLLQVTMGMLTIIFVVCGAWFGVKVARSALRKLGFHKSGVKPGTIASKWQSSFHGAVQRHSVFATLQAWAMKDFPLQLRIIFTLIGMQAGYNAAWWLGT</sequence>
<feature type="transmembrane region" description="Helical" evidence="6">
    <location>
        <begin position="100"/>
        <end position="118"/>
    </location>
</feature>
<keyword evidence="5 6" id="KW-0472">Membrane</keyword>
<dbReference type="AlphaFoldDB" id="A0AAQ4F5E6"/>
<dbReference type="InterPro" id="IPR038213">
    <property type="entry name" value="IFI6/IFI27-like_sf"/>
</dbReference>
<dbReference type="Gene3D" id="6.10.110.10">
    <property type="match status" value="1"/>
</dbReference>
<reference evidence="7 8" key="1">
    <citation type="journal article" date="2023" name="Arcadia Sci">
        <title>De novo assembly of a long-read Amblyomma americanum tick genome.</title>
        <authorList>
            <person name="Chou S."/>
            <person name="Poskanzer K.E."/>
            <person name="Rollins M."/>
            <person name="Thuy-Boun P.S."/>
        </authorList>
    </citation>
    <scope>NUCLEOTIDE SEQUENCE [LARGE SCALE GENOMIC DNA]</scope>
    <source>
        <strain evidence="7">F_SG_1</strain>
        <tissue evidence="7">Salivary glands</tissue>
    </source>
</reference>
<evidence type="ECO:0000313" key="8">
    <source>
        <dbReference type="Proteomes" id="UP001321473"/>
    </source>
</evidence>